<name>A0A7N2RFK1_QUELO</name>
<keyword evidence="22" id="KW-1185">Reference proteome</keyword>
<evidence type="ECO:0000313" key="22">
    <source>
        <dbReference type="Proteomes" id="UP000594261"/>
    </source>
</evidence>
<dbReference type="AlphaFoldDB" id="A0A7N2RFK1"/>
<accession>A0A7N2RFK1</accession>
<keyword evidence="7" id="KW-0808">Transferase</keyword>
<comment type="similarity">
    <text evidence="3">In the C-terminal section; belongs to the protein kinase superfamily. Ser/Thr protein kinase family.</text>
</comment>
<evidence type="ECO:0000256" key="9">
    <source>
        <dbReference type="ARBA" id="ARBA00022729"/>
    </source>
</evidence>
<keyword evidence="13" id="KW-1133">Transmembrane helix</keyword>
<evidence type="ECO:0000256" key="10">
    <source>
        <dbReference type="ARBA" id="ARBA00022741"/>
    </source>
</evidence>
<dbReference type="InterPro" id="IPR008271">
    <property type="entry name" value="Ser/Thr_kinase_AS"/>
</dbReference>
<keyword evidence="8" id="KW-0812">Transmembrane</keyword>
<evidence type="ECO:0000256" key="4">
    <source>
        <dbReference type="ARBA" id="ARBA00012513"/>
    </source>
</evidence>
<keyword evidence="10" id="KW-0547">Nucleotide-binding</keyword>
<keyword evidence="16" id="KW-0325">Glycoprotein</keyword>
<dbReference type="PROSITE" id="PS50011">
    <property type="entry name" value="PROTEIN_KINASE_DOM"/>
    <property type="match status" value="2"/>
</dbReference>
<keyword evidence="6" id="KW-0723">Serine/threonine-protein kinase</keyword>
<protein>
    <recommendedName>
        <fullName evidence="4">non-specific serine/threonine protein kinase</fullName>
        <ecNumber evidence="4">2.7.11.1</ecNumber>
    </recommendedName>
</protein>
<evidence type="ECO:0000256" key="13">
    <source>
        <dbReference type="ARBA" id="ARBA00022989"/>
    </source>
</evidence>
<evidence type="ECO:0000256" key="18">
    <source>
        <dbReference type="ARBA" id="ARBA00048679"/>
    </source>
</evidence>
<keyword evidence="14" id="KW-0472">Membrane</keyword>
<dbReference type="GO" id="GO:0005524">
    <property type="term" value="F:ATP binding"/>
    <property type="evidence" value="ECO:0007669"/>
    <property type="project" value="UniProtKB-KW"/>
</dbReference>
<dbReference type="GO" id="GO:0004714">
    <property type="term" value="F:transmembrane receptor protein tyrosine kinase activity"/>
    <property type="evidence" value="ECO:0007669"/>
    <property type="project" value="InterPro"/>
</dbReference>
<evidence type="ECO:0000256" key="16">
    <source>
        <dbReference type="ARBA" id="ARBA00023180"/>
    </source>
</evidence>
<dbReference type="PROSITE" id="PS00108">
    <property type="entry name" value="PROTEIN_KINASE_ST"/>
    <property type="match status" value="1"/>
</dbReference>
<dbReference type="GO" id="GO:0004674">
    <property type="term" value="F:protein serine/threonine kinase activity"/>
    <property type="evidence" value="ECO:0007669"/>
    <property type="project" value="UniProtKB-KW"/>
</dbReference>
<feature type="domain" description="Protein kinase" evidence="20">
    <location>
        <begin position="444"/>
        <end position="708"/>
    </location>
</feature>
<evidence type="ECO:0000256" key="12">
    <source>
        <dbReference type="ARBA" id="ARBA00022840"/>
    </source>
</evidence>
<evidence type="ECO:0000256" key="5">
    <source>
        <dbReference type="ARBA" id="ARBA00022475"/>
    </source>
</evidence>
<dbReference type="GO" id="GO:0005886">
    <property type="term" value="C:plasma membrane"/>
    <property type="evidence" value="ECO:0007669"/>
    <property type="project" value="UniProtKB-SubCell"/>
</dbReference>
<proteinExistence type="inferred from homology"/>
<dbReference type="EnsemblPlants" id="QL93p1903_0017:mrna">
    <property type="protein sequence ID" value="QL93p1903_0017:mrna"/>
    <property type="gene ID" value="QL93p1903_0017"/>
</dbReference>
<keyword evidence="9" id="KW-0732">Signal</keyword>
<dbReference type="GO" id="GO:0009506">
    <property type="term" value="C:plasmodesma"/>
    <property type="evidence" value="ECO:0007669"/>
    <property type="project" value="TreeGrafter"/>
</dbReference>
<comment type="similarity">
    <text evidence="2">In the N-terminal section; belongs to the leguminous lectin family.</text>
</comment>
<evidence type="ECO:0000256" key="14">
    <source>
        <dbReference type="ARBA" id="ARBA00023136"/>
    </source>
</evidence>
<feature type="region of interest" description="Disordered" evidence="19">
    <location>
        <begin position="384"/>
        <end position="426"/>
    </location>
</feature>
<dbReference type="SMART" id="SM00220">
    <property type="entry name" value="S_TKc"/>
    <property type="match status" value="2"/>
</dbReference>
<dbReference type="PANTHER" id="PTHR27003:SF451">
    <property type="entry name" value="PROTEIN KINASE DOMAIN-CONTAINING PROTEIN"/>
    <property type="match status" value="1"/>
</dbReference>
<dbReference type="FunFam" id="1.10.510.10:FF:000240">
    <property type="entry name" value="Lectin-domain containing receptor kinase A4.3"/>
    <property type="match status" value="1"/>
</dbReference>
<dbReference type="Proteomes" id="UP000594261">
    <property type="component" value="Unassembled WGS sequence"/>
</dbReference>
<dbReference type="EC" id="2.7.11.1" evidence="4"/>
<evidence type="ECO:0000256" key="19">
    <source>
        <dbReference type="SAM" id="MobiDB-lite"/>
    </source>
</evidence>
<dbReference type="InterPro" id="IPR011009">
    <property type="entry name" value="Kinase-like_dom_sf"/>
</dbReference>
<evidence type="ECO:0000256" key="6">
    <source>
        <dbReference type="ARBA" id="ARBA00022527"/>
    </source>
</evidence>
<dbReference type="SUPFAM" id="SSF56112">
    <property type="entry name" value="Protein kinase-like (PK-like)"/>
    <property type="match status" value="2"/>
</dbReference>
<feature type="domain" description="Protein kinase" evidence="20">
    <location>
        <begin position="73"/>
        <end position="351"/>
    </location>
</feature>
<dbReference type="PANTHER" id="PTHR27003">
    <property type="entry name" value="OS07G0166700 PROTEIN"/>
    <property type="match status" value="1"/>
</dbReference>
<dbReference type="Pfam" id="PF07714">
    <property type="entry name" value="PK_Tyr_Ser-Thr"/>
    <property type="match status" value="2"/>
</dbReference>
<dbReference type="InParanoid" id="A0A7N2RFK1"/>
<evidence type="ECO:0000256" key="17">
    <source>
        <dbReference type="ARBA" id="ARBA00047899"/>
    </source>
</evidence>
<keyword evidence="5" id="KW-1003">Cell membrane</keyword>
<evidence type="ECO:0000259" key="20">
    <source>
        <dbReference type="PROSITE" id="PS50011"/>
    </source>
</evidence>
<comment type="subcellular location">
    <subcellularLocation>
        <location evidence="1">Cell membrane</location>
        <topology evidence="1">Single-pass type I membrane protein</topology>
    </subcellularLocation>
</comment>
<keyword evidence="11" id="KW-0418">Kinase</keyword>
<dbReference type="GO" id="GO:0002229">
    <property type="term" value="P:defense response to oomycetes"/>
    <property type="evidence" value="ECO:0007669"/>
    <property type="project" value="UniProtKB-ARBA"/>
</dbReference>
<evidence type="ECO:0000256" key="3">
    <source>
        <dbReference type="ARBA" id="ARBA00010217"/>
    </source>
</evidence>
<evidence type="ECO:0000256" key="7">
    <source>
        <dbReference type="ARBA" id="ARBA00022679"/>
    </source>
</evidence>
<sequence>MRGERRRRRRASCGVAATIGHCGICHRFDLSVSDVMGGFSGSLGLGPPKPLCGSAPACRRFSLAEIKTATNNFDDNLVIGEDRYGKKVYKGFIDDRTISVAVKRTDLRSGKNEVLFLCQLHHPNLARLIGYCFDKCEMITVYEFMENGNLGDHIYATKRHEPLPWKQRLQICIGVARGLHYLQTGLKHCIYHLDVQPRNILLDEKWEAKLGAFEISEMGPPSLSKASIKMDFVGVAGTRGYVAPENFFVGGLLSDKSDVYSFGMVLLEVLCARKPLEVSVEREEEVCLPGWAQKCKEEGTINQIIDPHLTGKIAPECLNIYVDIATSCVQHEEKDRPTMVEVEVDLEHALELQESADAASKDVDPVLRKKLLEGQNSLIQFMGREENATNPSQRATGDAACAARGGPGSRTSKKGTKPSPSSPLPEGLCRQFSLAEMKIATNNFNDKLLLGEGDFDSVYKGSIDDCTRIVKRLKLEDLRNEVVFVGQLHHPNLISLIGYCIDEGVNIIVYEFLVHGNLFSNLHDRLSWKQRLKICVGVARGLHYLHTGAKKTIIHGDVKAANILLDKNWEAKLSDFRLSNMLPPGFKFVEIKRDSETTLRYMDPECFITNRLTDKTDGLVKWAQKCKREGTINEIIDPYLMGKIAPECLKIYVDIAISCVRNKGEARPTMGEVELILEHALELQQSADAAMKDEDPTGDVCIYPILFS</sequence>
<dbReference type="Gene3D" id="3.30.200.20">
    <property type="entry name" value="Phosphorylase Kinase, domain 1"/>
    <property type="match status" value="2"/>
</dbReference>
<keyword evidence="12" id="KW-0067">ATP-binding</keyword>
<reference evidence="21" key="1">
    <citation type="submission" date="2021-01" db="UniProtKB">
        <authorList>
            <consortium name="EnsemblPlants"/>
        </authorList>
    </citation>
    <scope>IDENTIFICATION</scope>
</reference>
<evidence type="ECO:0000256" key="15">
    <source>
        <dbReference type="ARBA" id="ARBA00023170"/>
    </source>
</evidence>
<comment type="catalytic activity">
    <reaction evidence="17">
        <text>L-threonyl-[protein] + ATP = O-phospho-L-threonyl-[protein] + ADP + H(+)</text>
        <dbReference type="Rhea" id="RHEA:46608"/>
        <dbReference type="Rhea" id="RHEA-COMP:11060"/>
        <dbReference type="Rhea" id="RHEA-COMP:11605"/>
        <dbReference type="ChEBI" id="CHEBI:15378"/>
        <dbReference type="ChEBI" id="CHEBI:30013"/>
        <dbReference type="ChEBI" id="CHEBI:30616"/>
        <dbReference type="ChEBI" id="CHEBI:61977"/>
        <dbReference type="ChEBI" id="CHEBI:456216"/>
        <dbReference type="EC" id="2.7.11.1"/>
    </reaction>
</comment>
<evidence type="ECO:0000313" key="21">
    <source>
        <dbReference type="EnsemblPlants" id="QL93p1903_0017:mrna"/>
    </source>
</evidence>
<evidence type="ECO:0000256" key="2">
    <source>
        <dbReference type="ARBA" id="ARBA00008536"/>
    </source>
</evidence>
<dbReference type="Gene3D" id="1.10.510.10">
    <property type="entry name" value="Transferase(Phosphotransferase) domain 1"/>
    <property type="match status" value="3"/>
</dbReference>
<evidence type="ECO:0000256" key="11">
    <source>
        <dbReference type="ARBA" id="ARBA00022777"/>
    </source>
</evidence>
<dbReference type="InterPro" id="IPR045272">
    <property type="entry name" value="ANXUR1/2-like"/>
</dbReference>
<comment type="catalytic activity">
    <reaction evidence="18">
        <text>L-seryl-[protein] + ATP = O-phospho-L-seryl-[protein] + ADP + H(+)</text>
        <dbReference type="Rhea" id="RHEA:17989"/>
        <dbReference type="Rhea" id="RHEA-COMP:9863"/>
        <dbReference type="Rhea" id="RHEA-COMP:11604"/>
        <dbReference type="ChEBI" id="CHEBI:15378"/>
        <dbReference type="ChEBI" id="CHEBI:29999"/>
        <dbReference type="ChEBI" id="CHEBI:30616"/>
        <dbReference type="ChEBI" id="CHEBI:83421"/>
        <dbReference type="ChEBI" id="CHEBI:456216"/>
        <dbReference type="EC" id="2.7.11.1"/>
    </reaction>
</comment>
<evidence type="ECO:0000256" key="1">
    <source>
        <dbReference type="ARBA" id="ARBA00004251"/>
    </source>
</evidence>
<organism evidence="21 22">
    <name type="scientific">Quercus lobata</name>
    <name type="common">Valley oak</name>
    <dbReference type="NCBI Taxonomy" id="97700"/>
    <lineage>
        <taxon>Eukaryota</taxon>
        <taxon>Viridiplantae</taxon>
        <taxon>Streptophyta</taxon>
        <taxon>Embryophyta</taxon>
        <taxon>Tracheophyta</taxon>
        <taxon>Spermatophyta</taxon>
        <taxon>Magnoliopsida</taxon>
        <taxon>eudicotyledons</taxon>
        <taxon>Gunneridae</taxon>
        <taxon>Pentapetalae</taxon>
        <taxon>rosids</taxon>
        <taxon>fabids</taxon>
        <taxon>Fagales</taxon>
        <taxon>Fagaceae</taxon>
        <taxon>Quercus</taxon>
    </lineage>
</organism>
<dbReference type="OMA" id="HCCINEE"/>
<dbReference type="InterPro" id="IPR001245">
    <property type="entry name" value="Ser-Thr/Tyr_kinase_cat_dom"/>
</dbReference>
<dbReference type="FunFam" id="1.10.510.10:FF:001023">
    <property type="entry name" value="Os07g0541700 protein"/>
    <property type="match status" value="1"/>
</dbReference>
<dbReference type="InterPro" id="IPR000719">
    <property type="entry name" value="Prot_kinase_dom"/>
</dbReference>
<evidence type="ECO:0000256" key="8">
    <source>
        <dbReference type="ARBA" id="ARBA00022692"/>
    </source>
</evidence>
<dbReference type="Gramene" id="QL93p1903_0017:mrna">
    <property type="protein sequence ID" value="QL93p1903_0017:mrna"/>
    <property type="gene ID" value="QL93p1903_0017"/>
</dbReference>
<keyword evidence="15" id="KW-0675">Receptor</keyword>